<gene>
    <name evidence="12" type="ORF">SAMN05216490_4509</name>
</gene>
<keyword evidence="5 9" id="KW-0862">Zinc</keyword>
<evidence type="ECO:0000256" key="11">
    <source>
        <dbReference type="SAM" id="SignalP"/>
    </source>
</evidence>
<feature type="binding site" evidence="9">
    <location>
        <position position="208"/>
    </location>
    <ligand>
        <name>Zn(2+)</name>
        <dbReference type="ChEBI" id="CHEBI:29105"/>
        <note>catalytic</note>
    </ligand>
</feature>
<dbReference type="PANTHER" id="PTHR43126:SF1">
    <property type="entry name" value="D-ALANYL-D-ALANINE DIPEPTIDASE"/>
    <property type="match status" value="1"/>
</dbReference>
<proteinExistence type="inferred from homology"/>
<feature type="active site" description="Proton donor/acceptor" evidence="9">
    <location>
        <position position="205"/>
    </location>
</feature>
<sequence length="228" mass="25675">MKRFVTIIFSVLILCAFNKAGAQDYSAVLHVEKEAQYLKEAKADSNKKLVGIKKYIPGIVLDIRYATTNNFTHHIMYSQAIAFARLPVVRALQQVEAELKTKGLGLKIYDAYRPYSVTVTFYQVTPDTNFVADPKKGSKHNRGCAVDLSLIDLKTGKELDMPTGFDSFSKKAGAAYANLPKEELANRDLLKAVMEAHGFKVISTEWWHYDFNGWQSYPLLDVPFVAIK</sequence>
<dbReference type="InterPro" id="IPR009045">
    <property type="entry name" value="Zn_M74/Hedgehog-like"/>
</dbReference>
<dbReference type="PANTHER" id="PTHR43126">
    <property type="entry name" value="D-ALANYL-D-ALANINE DIPEPTIDASE"/>
    <property type="match status" value="1"/>
</dbReference>
<evidence type="ECO:0000256" key="3">
    <source>
        <dbReference type="ARBA" id="ARBA00022723"/>
    </source>
</evidence>
<dbReference type="InterPro" id="IPR000755">
    <property type="entry name" value="A_A_dipeptidase"/>
</dbReference>
<comment type="catalytic activity">
    <reaction evidence="1 9 10">
        <text>D-alanyl-D-alanine + H2O = 2 D-alanine</text>
        <dbReference type="Rhea" id="RHEA:20661"/>
        <dbReference type="ChEBI" id="CHEBI:15377"/>
        <dbReference type="ChEBI" id="CHEBI:57416"/>
        <dbReference type="ChEBI" id="CHEBI:57822"/>
        <dbReference type="EC" id="3.4.13.22"/>
    </reaction>
</comment>
<dbReference type="Gene3D" id="3.30.1380.10">
    <property type="match status" value="1"/>
</dbReference>
<feature type="binding site" evidence="9">
    <location>
        <position position="147"/>
    </location>
    <ligand>
        <name>Zn(2+)</name>
        <dbReference type="ChEBI" id="CHEBI:29105"/>
        <note>catalytic</note>
    </ligand>
</feature>
<protein>
    <recommendedName>
        <fullName evidence="9 10">D-alanyl-D-alanine dipeptidase</fullName>
        <shortName evidence="9 10">D-Ala-D-Ala dipeptidase</shortName>
        <ecNumber evidence="9 10">3.4.13.22</ecNumber>
    </recommendedName>
</protein>
<evidence type="ECO:0000256" key="7">
    <source>
        <dbReference type="ARBA" id="ARBA00023049"/>
    </source>
</evidence>
<dbReference type="PIRSF" id="PIRSF026671">
    <property type="entry name" value="AA_dipeptidase"/>
    <property type="match status" value="1"/>
</dbReference>
<dbReference type="HAMAP" id="MF_01924">
    <property type="entry name" value="A_A_dipeptidase"/>
    <property type="match status" value="1"/>
</dbReference>
<comment type="cofactor">
    <cofactor evidence="9">
        <name>Zn(2+)</name>
        <dbReference type="ChEBI" id="CHEBI:29105"/>
    </cofactor>
    <text evidence="9">Binds 1 zinc ion per subunit.</text>
</comment>
<evidence type="ECO:0000256" key="6">
    <source>
        <dbReference type="ARBA" id="ARBA00022997"/>
    </source>
</evidence>
<dbReference type="GO" id="GO:0071555">
    <property type="term" value="P:cell wall organization"/>
    <property type="evidence" value="ECO:0007669"/>
    <property type="project" value="UniProtKB-KW"/>
</dbReference>
<dbReference type="EC" id="3.4.13.22" evidence="9 10"/>
<dbReference type="STRING" id="652787.SAMN05216490_4509"/>
<keyword evidence="3 9" id="KW-0479">Metal-binding</keyword>
<name>A0A1H2C051_MUCMA</name>
<evidence type="ECO:0000256" key="4">
    <source>
        <dbReference type="ARBA" id="ARBA00022801"/>
    </source>
</evidence>
<evidence type="ECO:0000256" key="10">
    <source>
        <dbReference type="PIRNR" id="PIRNR026671"/>
    </source>
</evidence>
<dbReference type="OrthoDB" id="9801430at2"/>
<keyword evidence="13" id="KW-1185">Reference proteome</keyword>
<feature type="chain" id="PRO_5009270586" description="D-alanyl-D-alanine dipeptidase" evidence="11">
    <location>
        <begin position="23"/>
        <end position="228"/>
    </location>
</feature>
<comment type="function">
    <text evidence="9 10">Catalyzes hydrolysis of the D-alanyl-D-alanine dipeptide.</text>
</comment>
<dbReference type="CDD" id="cd14840">
    <property type="entry name" value="D-Ala-D-Ala_dipeptidase_Aad"/>
    <property type="match status" value="1"/>
</dbReference>
<dbReference type="EMBL" id="LT629740">
    <property type="protein sequence ID" value="SDT63925.1"/>
    <property type="molecule type" value="Genomic_DNA"/>
</dbReference>
<feature type="binding site" evidence="9">
    <location>
        <position position="140"/>
    </location>
    <ligand>
        <name>Zn(2+)</name>
        <dbReference type="ChEBI" id="CHEBI:29105"/>
        <note>catalytic</note>
    </ligand>
</feature>
<dbReference type="GO" id="GO:0008270">
    <property type="term" value="F:zinc ion binding"/>
    <property type="evidence" value="ECO:0007669"/>
    <property type="project" value="UniProtKB-UniRule"/>
</dbReference>
<keyword evidence="4 9" id="KW-0378">Hydrolase</keyword>
<dbReference type="GO" id="GO:0006508">
    <property type="term" value="P:proteolysis"/>
    <property type="evidence" value="ECO:0007669"/>
    <property type="project" value="UniProtKB-KW"/>
</dbReference>
<organism evidence="12 13">
    <name type="scientific">Mucilaginibacter mallensis</name>
    <dbReference type="NCBI Taxonomy" id="652787"/>
    <lineage>
        <taxon>Bacteria</taxon>
        <taxon>Pseudomonadati</taxon>
        <taxon>Bacteroidota</taxon>
        <taxon>Sphingobacteriia</taxon>
        <taxon>Sphingobacteriales</taxon>
        <taxon>Sphingobacteriaceae</taxon>
        <taxon>Mucilaginibacter</taxon>
    </lineage>
</organism>
<keyword evidence="11" id="KW-0732">Signal</keyword>
<evidence type="ECO:0000313" key="13">
    <source>
        <dbReference type="Proteomes" id="UP000199679"/>
    </source>
</evidence>
<dbReference type="Proteomes" id="UP000199679">
    <property type="component" value="Chromosome I"/>
</dbReference>
<evidence type="ECO:0000256" key="1">
    <source>
        <dbReference type="ARBA" id="ARBA00001362"/>
    </source>
</evidence>
<dbReference type="GO" id="GO:0008237">
    <property type="term" value="F:metallopeptidase activity"/>
    <property type="evidence" value="ECO:0007669"/>
    <property type="project" value="UniProtKB-KW"/>
</dbReference>
<feature type="signal peptide" evidence="11">
    <location>
        <begin position="1"/>
        <end position="22"/>
    </location>
</feature>
<keyword evidence="7 9" id="KW-0482">Metalloprotease</keyword>
<keyword evidence="2 9" id="KW-0645">Protease</keyword>
<evidence type="ECO:0000256" key="9">
    <source>
        <dbReference type="HAMAP-Rule" id="MF_01924"/>
    </source>
</evidence>
<keyword evidence="8 10" id="KW-0961">Cell wall biogenesis/degradation</keyword>
<accession>A0A1H2C051</accession>
<evidence type="ECO:0000313" key="12">
    <source>
        <dbReference type="EMBL" id="SDT63925.1"/>
    </source>
</evidence>
<dbReference type="AlphaFoldDB" id="A0A1H2C051"/>
<evidence type="ECO:0000256" key="5">
    <source>
        <dbReference type="ARBA" id="ARBA00022833"/>
    </source>
</evidence>
<feature type="site" description="Transition state stabilizer" evidence="9">
    <location>
        <position position="113"/>
    </location>
</feature>
<keyword evidence="6 9" id="KW-0224">Dipeptidase</keyword>
<evidence type="ECO:0000256" key="8">
    <source>
        <dbReference type="ARBA" id="ARBA00023316"/>
    </source>
</evidence>
<reference evidence="12 13" key="1">
    <citation type="submission" date="2016-10" db="EMBL/GenBank/DDBJ databases">
        <authorList>
            <person name="de Groot N.N."/>
        </authorList>
    </citation>
    <scope>NUCLEOTIDE SEQUENCE [LARGE SCALE GENOMIC DNA]</scope>
    <source>
        <strain evidence="12 13">MP1X4</strain>
    </source>
</reference>
<evidence type="ECO:0000256" key="2">
    <source>
        <dbReference type="ARBA" id="ARBA00022670"/>
    </source>
</evidence>
<dbReference type="Pfam" id="PF01427">
    <property type="entry name" value="Peptidase_M15"/>
    <property type="match status" value="1"/>
</dbReference>
<comment type="similarity">
    <text evidence="9 10">Belongs to the peptidase M15D family.</text>
</comment>
<dbReference type="GO" id="GO:0160237">
    <property type="term" value="F:D-Ala-D-Ala dipeptidase activity"/>
    <property type="evidence" value="ECO:0007669"/>
    <property type="project" value="UniProtKB-EC"/>
</dbReference>
<dbReference type="RefSeq" id="WP_091378503.1">
    <property type="nucleotide sequence ID" value="NZ_LT629740.1"/>
</dbReference>
<dbReference type="SUPFAM" id="SSF55166">
    <property type="entry name" value="Hedgehog/DD-peptidase"/>
    <property type="match status" value="1"/>
</dbReference>